<protein>
    <submittedName>
        <fullName evidence="6">Aspartate carbamoyltransferase regulatory chain</fullName>
    </submittedName>
</protein>
<dbReference type="InterPro" id="IPR002801">
    <property type="entry name" value="Asp_carbamoylTrfase_reg"/>
</dbReference>
<dbReference type="InterPro" id="IPR020542">
    <property type="entry name" value="Asp_carbamoyltrfase_reg_C"/>
</dbReference>
<name>A0A1V4T0E5_9CLOT</name>
<dbReference type="NCBIfam" id="NF002063">
    <property type="entry name" value="PRK00893.1-3"/>
    <property type="match status" value="1"/>
</dbReference>
<dbReference type="Pfam" id="PF02748">
    <property type="entry name" value="PyrI_C"/>
    <property type="match status" value="1"/>
</dbReference>
<keyword evidence="6" id="KW-0808">Transferase</keyword>
<dbReference type="PANTHER" id="PTHR35805">
    <property type="entry name" value="ASPARTATE CARBAMOYLTRANSFERASE REGULATORY CHAIN"/>
    <property type="match status" value="1"/>
</dbReference>
<keyword evidence="2" id="KW-0862">Zinc</keyword>
<evidence type="ECO:0000313" key="6">
    <source>
        <dbReference type="EMBL" id="OPX50119.1"/>
    </source>
</evidence>
<dbReference type="Gene3D" id="2.30.30.20">
    <property type="entry name" value="Aspartate carbamoyltransferase regulatory subunit, C-terminal domain"/>
    <property type="match status" value="1"/>
</dbReference>
<sequence>MLKITTIKNGIVIDHIKAGCGMKIFNELELEKTNLNVALIMNVESLRMGKKDIIKMELKEGIDYDILAMISPNITINEIENGKIKNKFKPELPTKVINKIKCTNINCITVDEKYVPQSFILVDKEKGTYRCEYCDHIKRL</sequence>
<accession>A0A1V4T0E5</accession>
<dbReference type="InterPro" id="IPR036793">
    <property type="entry name" value="Asp_carbatrfase_reg_N_sf"/>
</dbReference>
<dbReference type="EMBL" id="LTAY01000019">
    <property type="protein sequence ID" value="OPX50119.1"/>
    <property type="molecule type" value="Genomic_DNA"/>
</dbReference>
<comment type="caution">
    <text evidence="6">The sequence shown here is derived from an EMBL/GenBank/DDBJ whole genome shotgun (WGS) entry which is preliminary data.</text>
</comment>
<feature type="domain" description="Aspartate carbamoyltransferase regulatory subunit C-terminal" evidence="5">
    <location>
        <begin position="96"/>
        <end position="136"/>
    </location>
</feature>
<proteinExistence type="predicted"/>
<dbReference type="PANTHER" id="PTHR35805:SF1">
    <property type="entry name" value="ASPARTATE CARBAMOYLTRANSFERASE REGULATORY CHAIN"/>
    <property type="match status" value="1"/>
</dbReference>
<evidence type="ECO:0000259" key="4">
    <source>
        <dbReference type="Pfam" id="PF01948"/>
    </source>
</evidence>
<dbReference type="GO" id="GO:0009347">
    <property type="term" value="C:aspartate carbamoyltransferase complex"/>
    <property type="evidence" value="ECO:0007669"/>
    <property type="project" value="InterPro"/>
</dbReference>
<dbReference type="RefSeq" id="WP_080021709.1">
    <property type="nucleotide sequence ID" value="NZ_LTAY01000019.1"/>
</dbReference>
<organism evidence="6 7">
    <name type="scientific">Clostridium thermobutyricum DSM 4928</name>
    <dbReference type="NCBI Taxonomy" id="1121339"/>
    <lineage>
        <taxon>Bacteria</taxon>
        <taxon>Bacillati</taxon>
        <taxon>Bacillota</taxon>
        <taxon>Clostridia</taxon>
        <taxon>Eubacteriales</taxon>
        <taxon>Clostridiaceae</taxon>
        <taxon>Clostridium</taxon>
    </lineage>
</organism>
<dbReference type="InterPro" id="IPR036792">
    <property type="entry name" value="Asp_carbatrfase_reg_C_sf"/>
</dbReference>
<reference evidence="6 7" key="1">
    <citation type="submission" date="2016-02" db="EMBL/GenBank/DDBJ databases">
        <title>Genome sequence of Clostridium thermobutyricum DSM 4928.</title>
        <authorList>
            <person name="Poehlein A."/>
            <person name="Daniel R."/>
        </authorList>
    </citation>
    <scope>NUCLEOTIDE SEQUENCE [LARGE SCALE GENOMIC DNA]</scope>
    <source>
        <strain evidence="6 7">DSM 4928</strain>
    </source>
</reference>
<evidence type="ECO:0000313" key="7">
    <source>
        <dbReference type="Proteomes" id="UP000191448"/>
    </source>
</evidence>
<keyword evidence="1" id="KW-0479">Metal-binding</keyword>
<dbReference type="GO" id="GO:0016740">
    <property type="term" value="F:transferase activity"/>
    <property type="evidence" value="ECO:0007669"/>
    <property type="project" value="UniProtKB-KW"/>
</dbReference>
<dbReference type="SUPFAM" id="SSF54893">
    <property type="entry name" value="Aspartate carbamoyltransferase, Regulatory-chain, N-terminal domain"/>
    <property type="match status" value="1"/>
</dbReference>
<dbReference type="Gene3D" id="3.30.70.140">
    <property type="entry name" value="Aspartate carbamoyltransferase regulatory subunit, N-terminal domain"/>
    <property type="match status" value="1"/>
</dbReference>
<dbReference type="AlphaFoldDB" id="A0A1V4T0E5"/>
<dbReference type="InterPro" id="IPR020545">
    <property type="entry name" value="Asp_carbamoyltransf_reg_N"/>
</dbReference>
<feature type="domain" description="Aspartate carbamoyltransferase regulatory subunit N-terminal" evidence="4">
    <location>
        <begin position="2"/>
        <end position="90"/>
    </location>
</feature>
<gene>
    <name evidence="6" type="primary">pyrI</name>
    <name evidence="6" type="ORF">CLTHE_03310</name>
</gene>
<dbReference type="GO" id="GO:0006221">
    <property type="term" value="P:pyrimidine nucleotide biosynthetic process"/>
    <property type="evidence" value="ECO:0007669"/>
    <property type="project" value="UniProtKB-KW"/>
</dbReference>
<keyword evidence="3" id="KW-0665">Pyrimidine biosynthesis</keyword>
<dbReference type="GO" id="GO:0006207">
    <property type="term" value="P:'de novo' pyrimidine nucleobase biosynthetic process"/>
    <property type="evidence" value="ECO:0007669"/>
    <property type="project" value="InterPro"/>
</dbReference>
<evidence type="ECO:0000256" key="3">
    <source>
        <dbReference type="ARBA" id="ARBA00022975"/>
    </source>
</evidence>
<evidence type="ECO:0000256" key="2">
    <source>
        <dbReference type="ARBA" id="ARBA00022833"/>
    </source>
</evidence>
<dbReference type="Proteomes" id="UP000191448">
    <property type="component" value="Unassembled WGS sequence"/>
</dbReference>
<dbReference type="GO" id="GO:0046872">
    <property type="term" value="F:metal ion binding"/>
    <property type="evidence" value="ECO:0007669"/>
    <property type="project" value="UniProtKB-KW"/>
</dbReference>
<dbReference type="OrthoDB" id="5599321at2"/>
<dbReference type="SUPFAM" id="SSF57825">
    <property type="entry name" value="Aspartate carbamoyltransferase, Regulatory-chain, C-terminal domain"/>
    <property type="match status" value="1"/>
</dbReference>
<dbReference type="Pfam" id="PF01948">
    <property type="entry name" value="PyrI"/>
    <property type="match status" value="1"/>
</dbReference>
<evidence type="ECO:0000256" key="1">
    <source>
        <dbReference type="ARBA" id="ARBA00022723"/>
    </source>
</evidence>
<evidence type="ECO:0000259" key="5">
    <source>
        <dbReference type="Pfam" id="PF02748"/>
    </source>
</evidence>